<gene>
    <name evidence="3" type="ORF">SAMN02745119_03236</name>
</gene>
<keyword evidence="1" id="KW-0732">Signal</keyword>
<dbReference type="Gene3D" id="2.70.70.10">
    <property type="entry name" value="Glucose Permease (Domain IIA)"/>
    <property type="match status" value="1"/>
</dbReference>
<dbReference type="OrthoDB" id="9815245at2"/>
<dbReference type="Pfam" id="PF01551">
    <property type="entry name" value="Peptidase_M23"/>
    <property type="match status" value="1"/>
</dbReference>
<dbReference type="InterPro" id="IPR016047">
    <property type="entry name" value="M23ase_b-sheet_dom"/>
</dbReference>
<dbReference type="PANTHER" id="PTHR21666">
    <property type="entry name" value="PEPTIDASE-RELATED"/>
    <property type="match status" value="1"/>
</dbReference>
<keyword evidence="3" id="KW-0378">Hydrolase</keyword>
<feature type="signal peptide" evidence="1">
    <location>
        <begin position="1"/>
        <end position="29"/>
    </location>
</feature>
<proteinExistence type="predicted"/>
<dbReference type="RefSeq" id="WP_139366813.1">
    <property type="nucleotide sequence ID" value="NZ_FUWR01000030.1"/>
</dbReference>
<organism evidence="3 4">
    <name type="scientific">Trichlorobacter thiogenes</name>
    <dbReference type="NCBI Taxonomy" id="115783"/>
    <lineage>
        <taxon>Bacteria</taxon>
        <taxon>Pseudomonadati</taxon>
        <taxon>Thermodesulfobacteriota</taxon>
        <taxon>Desulfuromonadia</taxon>
        <taxon>Geobacterales</taxon>
        <taxon>Geobacteraceae</taxon>
        <taxon>Trichlorobacter</taxon>
    </lineage>
</organism>
<dbReference type="InterPro" id="IPR050570">
    <property type="entry name" value="Cell_wall_metabolism_enzyme"/>
</dbReference>
<dbReference type="STRING" id="115783.SAMN02745119_03236"/>
<dbReference type="Proteomes" id="UP000190102">
    <property type="component" value="Unassembled WGS sequence"/>
</dbReference>
<evidence type="ECO:0000313" key="3">
    <source>
        <dbReference type="EMBL" id="SKA23006.1"/>
    </source>
</evidence>
<dbReference type="GO" id="GO:0004222">
    <property type="term" value="F:metalloendopeptidase activity"/>
    <property type="evidence" value="ECO:0007669"/>
    <property type="project" value="TreeGrafter"/>
</dbReference>
<dbReference type="SUPFAM" id="SSF51261">
    <property type="entry name" value="Duplicated hybrid motif"/>
    <property type="match status" value="1"/>
</dbReference>
<protein>
    <submittedName>
        <fullName evidence="3">Murein DD-endopeptidase MepM and murein hydrolase activator NlpD, contain LysM domain</fullName>
    </submittedName>
</protein>
<dbReference type="PROSITE" id="PS51257">
    <property type="entry name" value="PROKAR_LIPOPROTEIN"/>
    <property type="match status" value="1"/>
</dbReference>
<evidence type="ECO:0000256" key="1">
    <source>
        <dbReference type="SAM" id="SignalP"/>
    </source>
</evidence>
<evidence type="ECO:0000259" key="2">
    <source>
        <dbReference type="Pfam" id="PF01551"/>
    </source>
</evidence>
<keyword evidence="4" id="KW-1185">Reference proteome</keyword>
<name>A0A1T4S4H7_9BACT</name>
<feature type="domain" description="M23ase beta-sheet core" evidence="2">
    <location>
        <begin position="132"/>
        <end position="224"/>
    </location>
</feature>
<evidence type="ECO:0000313" key="4">
    <source>
        <dbReference type="Proteomes" id="UP000190102"/>
    </source>
</evidence>
<dbReference type="PANTHER" id="PTHR21666:SF270">
    <property type="entry name" value="MUREIN HYDROLASE ACTIVATOR ENVC"/>
    <property type="match status" value="1"/>
</dbReference>
<reference evidence="4" key="1">
    <citation type="submission" date="2017-02" db="EMBL/GenBank/DDBJ databases">
        <authorList>
            <person name="Varghese N."/>
            <person name="Submissions S."/>
        </authorList>
    </citation>
    <scope>NUCLEOTIDE SEQUENCE [LARGE SCALE GENOMIC DNA]</scope>
    <source>
        <strain evidence="4">ATCC BAA-34</strain>
    </source>
</reference>
<dbReference type="InterPro" id="IPR011055">
    <property type="entry name" value="Dup_hybrid_motif"/>
</dbReference>
<dbReference type="AlphaFoldDB" id="A0A1T4S4H7"/>
<accession>A0A1T4S4H7</accession>
<feature type="chain" id="PRO_5012684916" evidence="1">
    <location>
        <begin position="30"/>
        <end position="269"/>
    </location>
</feature>
<sequence>MNRQNTAHSILICLMLTACTLLPLETAQADIYRFVTIDGVESFTDSPLQKDAQIVVKDSVKSPRKKSARALSKETNQTPAPSLKEIIEKTVQAQINPEQNKPAEVEALLPVNGTITSGVGVRVDPIDGQLRHHNGIDIAVPEGTPVHSVAAGVVVYAGLRSGYGWAVLVEHDNGMITLCGHNSKLMVTQGQTVKKGETIALAGSTGRSTGPHVHFEAWQSGNNITAAFMPGSSMKIASVSNLSRQRVHFRKEVLSDGSLLITNIPTSIP</sequence>
<dbReference type="EMBL" id="FUWR01000030">
    <property type="protein sequence ID" value="SKA23006.1"/>
    <property type="molecule type" value="Genomic_DNA"/>
</dbReference>
<dbReference type="CDD" id="cd12797">
    <property type="entry name" value="M23_peptidase"/>
    <property type="match status" value="1"/>
</dbReference>